<dbReference type="EMBL" id="BLKC01000047">
    <property type="protein sequence ID" value="GFF42107.1"/>
    <property type="molecule type" value="Genomic_DNA"/>
</dbReference>
<feature type="chain" id="PRO_5034053412" description="Secreted protein" evidence="1">
    <location>
        <begin position="21"/>
        <end position="144"/>
    </location>
</feature>
<keyword evidence="1" id="KW-0732">Signal</keyword>
<proteinExistence type="predicted"/>
<gene>
    <name evidence="2" type="ORF">IFM46972_06761</name>
</gene>
<organism evidence="2 3">
    <name type="scientific">Aspergillus udagawae</name>
    <dbReference type="NCBI Taxonomy" id="91492"/>
    <lineage>
        <taxon>Eukaryota</taxon>
        <taxon>Fungi</taxon>
        <taxon>Dikarya</taxon>
        <taxon>Ascomycota</taxon>
        <taxon>Pezizomycotina</taxon>
        <taxon>Eurotiomycetes</taxon>
        <taxon>Eurotiomycetidae</taxon>
        <taxon>Eurotiales</taxon>
        <taxon>Aspergillaceae</taxon>
        <taxon>Aspergillus</taxon>
        <taxon>Aspergillus subgen. Fumigati</taxon>
    </lineage>
</organism>
<reference evidence="2 3" key="1">
    <citation type="submission" date="2020-01" db="EMBL/GenBank/DDBJ databases">
        <title>Draft genome sequence of Aspergillus udagawae IFM 46972.</title>
        <authorList>
            <person name="Takahashi H."/>
            <person name="Yaguchi T."/>
        </authorList>
    </citation>
    <scope>NUCLEOTIDE SEQUENCE [LARGE SCALE GENOMIC DNA]</scope>
    <source>
        <strain evidence="2 3">IFM 46972</strain>
    </source>
</reference>
<accession>A0A8H3RY66</accession>
<feature type="signal peptide" evidence="1">
    <location>
        <begin position="1"/>
        <end position="20"/>
    </location>
</feature>
<evidence type="ECO:0000313" key="2">
    <source>
        <dbReference type="EMBL" id="GFF42107.1"/>
    </source>
</evidence>
<comment type="caution">
    <text evidence="2">The sequence shown here is derived from an EMBL/GenBank/DDBJ whole genome shotgun (WGS) entry which is preliminary data.</text>
</comment>
<evidence type="ECO:0008006" key="4">
    <source>
        <dbReference type="Google" id="ProtNLM"/>
    </source>
</evidence>
<dbReference type="Proteomes" id="UP000465221">
    <property type="component" value="Unassembled WGS sequence"/>
</dbReference>
<dbReference type="AlphaFoldDB" id="A0A8H3RY66"/>
<sequence>MRPPIVSLVVIAIHAREAVAVRILLGVEGDNRVDTGTVDATAVGQMLKVEVEDHPAIGCRLPGLPRQLLHGLENKRTKESRGHGHTLENVLAPVGADELLIDQRHVAIDDAVHNVPCSVRTDHPITIEKKEILPHVGNPNSAED</sequence>
<evidence type="ECO:0000256" key="1">
    <source>
        <dbReference type="SAM" id="SignalP"/>
    </source>
</evidence>
<name>A0A8H3RY66_9EURO</name>
<protein>
    <recommendedName>
        <fullName evidence="4">Secreted protein</fullName>
    </recommendedName>
</protein>
<evidence type="ECO:0000313" key="3">
    <source>
        <dbReference type="Proteomes" id="UP000465221"/>
    </source>
</evidence>